<keyword evidence="1" id="KW-1133">Transmembrane helix</keyword>
<dbReference type="EMBL" id="JBEWTB010000002">
    <property type="protein sequence ID" value="MET4758751.1"/>
    <property type="molecule type" value="Genomic_DNA"/>
</dbReference>
<keyword evidence="1" id="KW-0472">Membrane</keyword>
<dbReference type="InterPro" id="IPR025489">
    <property type="entry name" value="DUF4381"/>
</dbReference>
<evidence type="ECO:0008006" key="4">
    <source>
        <dbReference type="Google" id="ProtNLM"/>
    </source>
</evidence>
<evidence type="ECO:0000313" key="3">
    <source>
        <dbReference type="Proteomes" id="UP001549366"/>
    </source>
</evidence>
<accession>A0ABV2SLW7</accession>
<keyword evidence="3" id="KW-1185">Reference proteome</keyword>
<protein>
    <recommendedName>
        <fullName evidence="4">DUF4381 domain-containing protein</fullName>
    </recommendedName>
</protein>
<comment type="caution">
    <text evidence="2">The sequence shown here is derived from an EMBL/GenBank/DDBJ whole genome shotgun (WGS) entry which is preliminary data.</text>
</comment>
<name>A0ABV2SLW7_9GAMM</name>
<gene>
    <name evidence="2" type="ORF">V5J35_003943</name>
</gene>
<organism evidence="2 3">
    <name type="scientific">Endozoicomonas lisbonensis</name>
    <dbReference type="NCBI Taxonomy" id="3120522"/>
    <lineage>
        <taxon>Bacteria</taxon>
        <taxon>Pseudomonadati</taxon>
        <taxon>Pseudomonadota</taxon>
        <taxon>Gammaproteobacteria</taxon>
        <taxon>Oceanospirillales</taxon>
        <taxon>Endozoicomonadaceae</taxon>
        <taxon>Endozoicomonas</taxon>
    </lineage>
</organism>
<evidence type="ECO:0000313" key="2">
    <source>
        <dbReference type="EMBL" id="MET4758751.1"/>
    </source>
</evidence>
<dbReference type="Proteomes" id="UP001549366">
    <property type="component" value="Unassembled WGS sequence"/>
</dbReference>
<dbReference type="RefSeq" id="WP_354016481.1">
    <property type="nucleotide sequence ID" value="NZ_JBEWTB010000002.1"/>
</dbReference>
<dbReference type="Pfam" id="PF14316">
    <property type="entry name" value="DUF4381"/>
    <property type="match status" value="1"/>
</dbReference>
<reference evidence="2 3" key="1">
    <citation type="submission" date="2024-06" db="EMBL/GenBank/DDBJ databases">
        <title>Genomic Encyclopedia of Type Strains, Phase V (KMG-V): Genome sequencing to study the core and pangenomes of soil and plant-associated prokaryotes.</title>
        <authorList>
            <person name="Whitman W."/>
        </authorList>
    </citation>
    <scope>NUCLEOTIDE SEQUENCE [LARGE SCALE GENOMIC DNA]</scope>
    <source>
        <strain evidence="2 3">NE40</strain>
    </source>
</reference>
<feature type="transmembrane region" description="Helical" evidence="1">
    <location>
        <begin position="26"/>
        <end position="47"/>
    </location>
</feature>
<proteinExistence type="predicted"/>
<keyword evidence="1" id="KW-0812">Transmembrane</keyword>
<evidence type="ECO:0000256" key="1">
    <source>
        <dbReference type="SAM" id="Phobius"/>
    </source>
</evidence>
<sequence length="168" mass="19124">MEMQNPLDQLRPNHLPDPVNWWPPAIGWWLGGLLAVLVIAAVVYLTLKAVRRTRYRRQAARASHQLLAEFQQHGDERRFINACNRLLKQTALQAYPDEPVARLHGKEWQQFLADKSGNRGFLQGAGAALGDSRYRKERSSEENASEENTVAVNALHSITLSWIKKHHA</sequence>